<evidence type="ECO:0000256" key="6">
    <source>
        <dbReference type="ARBA" id="ARBA00023295"/>
    </source>
</evidence>
<dbReference type="GO" id="GO:0030245">
    <property type="term" value="P:cellulose catabolic process"/>
    <property type="evidence" value="ECO:0007669"/>
    <property type="project" value="UniProtKB-KW"/>
</dbReference>
<name>E1Z7A0_CHLVA</name>
<dbReference type="InterPro" id="IPR033126">
    <property type="entry name" value="Glyco_hydro_9_Asp/Glu_AS"/>
</dbReference>
<dbReference type="InterPro" id="IPR012341">
    <property type="entry name" value="6hp_glycosidase-like_sf"/>
</dbReference>
<dbReference type="eggNOG" id="ENOG502QRF6">
    <property type="taxonomic scope" value="Eukaryota"/>
</dbReference>
<accession>E1Z7A0</accession>
<feature type="active site" evidence="8">
    <location>
        <position position="551"/>
    </location>
</feature>
<dbReference type="STRING" id="554065.E1Z7A0"/>
<sequence>MAHAGGSNRPSITCLVLAIACCVAPIAASQQPAASAGLRRLAADGARRRPRGSAGGIPQSIIDAYSPAAGSDGAVAGSAAVTLRPPPPQRRPPPSPRRPRPPARRPPPPPMRRPPPAAPTFGPAAYAQVLAKSFLFYESQRSGNISAGSRVPWRRSAHLADRVPGGYYDAGDYLKISYTTAHATLMLAWGALDFAGGMARGNQTLRARSAVKWGADYLAACHASPFQFVGLIGDMTIDHDYWGRPEEQRTSRPAWVWNRTTAASDLLGMASAALSSTSLLFSSSQPAYAAVLLGKARQLYAWGAAVPGQYSDSMPGYPQDLYESNRYHDKLMLAAAWLHRATGNASYLDAAHRHFQQTSFDNISPYTSYDSQFTMAATLLLGTAQRIGAARVPGYSQYGAFIDSTFLQYHVAANGTWGITRSPRGLVYPNWSTWGNNAYAANTAFVALLRAKQLAAASPNRVAAIALAKSQVDYALGSAGRSYVVGWGTNPPLRCHHAGASCPDRPAPCGWDQFDAPTPNPQVLHGALVGGPSGPGDAGYRDVRSDYESNEVAIDYNAGFTGALAGLLSLLP</sequence>
<dbReference type="Pfam" id="PF00759">
    <property type="entry name" value="Glyco_hydro_9"/>
    <property type="match status" value="1"/>
</dbReference>
<feature type="compositionally biased region" description="Pro residues" evidence="10">
    <location>
        <begin position="84"/>
        <end position="96"/>
    </location>
</feature>
<dbReference type="GeneID" id="17357684"/>
<reference evidence="12 13" key="1">
    <citation type="journal article" date="2010" name="Plant Cell">
        <title>The Chlorella variabilis NC64A genome reveals adaptation to photosymbiosis, coevolution with viruses, and cryptic sex.</title>
        <authorList>
            <person name="Blanc G."/>
            <person name="Duncan G."/>
            <person name="Agarkova I."/>
            <person name="Borodovsky M."/>
            <person name="Gurnon J."/>
            <person name="Kuo A."/>
            <person name="Lindquist E."/>
            <person name="Lucas S."/>
            <person name="Pangilinan J."/>
            <person name="Polle J."/>
            <person name="Salamov A."/>
            <person name="Terry A."/>
            <person name="Yamada T."/>
            <person name="Dunigan D.D."/>
            <person name="Grigoriev I.V."/>
            <person name="Claverie J.M."/>
            <person name="Van Etten J.L."/>
        </authorList>
    </citation>
    <scope>NUCLEOTIDE SEQUENCE [LARGE SCALE GENOMIC DNA]</scope>
    <source>
        <strain evidence="12 13">NC64A</strain>
    </source>
</reference>
<dbReference type="Proteomes" id="UP000008141">
    <property type="component" value="Unassembled WGS sequence"/>
</dbReference>
<keyword evidence="5 8" id="KW-0119">Carbohydrate metabolism</keyword>
<keyword evidence="3 8" id="KW-0378">Hydrolase</keyword>
<organism evidence="13">
    <name type="scientific">Chlorella variabilis</name>
    <name type="common">Green alga</name>
    <dbReference type="NCBI Taxonomy" id="554065"/>
    <lineage>
        <taxon>Eukaryota</taxon>
        <taxon>Viridiplantae</taxon>
        <taxon>Chlorophyta</taxon>
        <taxon>core chlorophytes</taxon>
        <taxon>Trebouxiophyceae</taxon>
        <taxon>Chlorellales</taxon>
        <taxon>Chlorellaceae</taxon>
        <taxon>Chlorella clade</taxon>
        <taxon>Chlorella</taxon>
    </lineage>
</organism>
<dbReference type="InterPro" id="IPR001701">
    <property type="entry name" value="Glyco_hydro_9"/>
</dbReference>
<evidence type="ECO:0000313" key="13">
    <source>
        <dbReference type="Proteomes" id="UP000008141"/>
    </source>
</evidence>
<evidence type="ECO:0000256" key="3">
    <source>
        <dbReference type="ARBA" id="ARBA00022801"/>
    </source>
</evidence>
<dbReference type="FunCoup" id="E1Z7A0">
    <property type="interactions" value="796"/>
</dbReference>
<comment type="catalytic activity">
    <reaction evidence="1 9">
        <text>Endohydrolysis of (1-&gt;4)-beta-D-glucosidic linkages in cellulose, lichenin and cereal beta-D-glucans.</text>
        <dbReference type="EC" id="3.2.1.4"/>
    </reaction>
</comment>
<gene>
    <name evidence="12" type="ORF">CHLNCDRAFT_141891</name>
</gene>
<feature type="chain" id="PRO_5005127648" description="Endoglucanase" evidence="9">
    <location>
        <begin position="29"/>
        <end position="572"/>
    </location>
</feature>
<dbReference type="PANTHER" id="PTHR22298">
    <property type="entry name" value="ENDO-1,4-BETA-GLUCANASE"/>
    <property type="match status" value="1"/>
</dbReference>
<dbReference type="InterPro" id="IPR008928">
    <property type="entry name" value="6-hairpin_glycosidase_sf"/>
</dbReference>
<evidence type="ECO:0000259" key="11">
    <source>
        <dbReference type="Pfam" id="PF00759"/>
    </source>
</evidence>
<evidence type="ECO:0000256" key="8">
    <source>
        <dbReference type="PROSITE-ProRule" id="PRU10060"/>
    </source>
</evidence>
<comment type="similarity">
    <text evidence="2 8 9">Belongs to the glycosyl hydrolase 9 (cellulase E) family.</text>
</comment>
<keyword evidence="9" id="KW-0732">Signal</keyword>
<keyword evidence="4 9" id="KW-0136">Cellulose degradation</keyword>
<dbReference type="Gene3D" id="1.50.10.10">
    <property type="match status" value="1"/>
</dbReference>
<protein>
    <recommendedName>
        <fullName evidence="9">Endoglucanase</fullName>
        <ecNumber evidence="9">3.2.1.4</ecNumber>
    </recommendedName>
</protein>
<evidence type="ECO:0000256" key="2">
    <source>
        <dbReference type="ARBA" id="ARBA00007072"/>
    </source>
</evidence>
<dbReference type="EC" id="3.2.1.4" evidence="9"/>
<evidence type="ECO:0000256" key="7">
    <source>
        <dbReference type="ARBA" id="ARBA00023326"/>
    </source>
</evidence>
<evidence type="ECO:0000256" key="4">
    <source>
        <dbReference type="ARBA" id="ARBA00023001"/>
    </source>
</evidence>
<keyword evidence="13" id="KW-1185">Reference proteome</keyword>
<keyword evidence="7 8" id="KW-0624">Polysaccharide degradation</keyword>
<dbReference type="RefSeq" id="XP_005850238.1">
    <property type="nucleotide sequence ID" value="XM_005850176.1"/>
</dbReference>
<dbReference type="SUPFAM" id="SSF48208">
    <property type="entry name" value="Six-hairpin glycosidases"/>
    <property type="match status" value="1"/>
</dbReference>
<dbReference type="InParanoid" id="E1Z7A0"/>
<feature type="signal peptide" evidence="9">
    <location>
        <begin position="1"/>
        <end position="28"/>
    </location>
</feature>
<dbReference type="EMBL" id="GL433838">
    <property type="protein sequence ID" value="EFN58136.1"/>
    <property type="molecule type" value="Genomic_DNA"/>
</dbReference>
<evidence type="ECO:0000256" key="9">
    <source>
        <dbReference type="RuleBase" id="RU361166"/>
    </source>
</evidence>
<dbReference type="AlphaFoldDB" id="E1Z7A0"/>
<evidence type="ECO:0000313" key="12">
    <source>
        <dbReference type="EMBL" id="EFN58136.1"/>
    </source>
</evidence>
<dbReference type="GO" id="GO:0008810">
    <property type="term" value="F:cellulase activity"/>
    <property type="evidence" value="ECO:0007669"/>
    <property type="project" value="UniProtKB-EC"/>
</dbReference>
<feature type="region of interest" description="Disordered" evidence="10">
    <location>
        <begin position="73"/>
        <end position="122"/>
    </location>
</feature>
<dbReference type="OMA" id="MAIMARI"/>
<evidence type="ECO:0000256" key="5">
    <source>
        <dbReference type="ARBA" id="ARBA00023277"/>
    </source>
</evidence>
<dbReference type="PROSITE" id="PS00698">
    <property type="entry name" value="GH9_3"/>
    <property type="match status" value="1"/>
</dbReference>
<evidence type="ECO:0000256" key="10">
    <source>
        <dbReference type="SAM" id="MobiDB-lite"/>
    </source>
</evidence>
<dbReference type="KEGG" id="cvr:CHLNCDRAFT_141891"/>
<feature type="active site" evidence="8">
    <location>
        <position position="542"/>
    </location>
</feature>
<feature type="compositionally biased region" description="Pro residues" evidence="10">
    <location>
        <begin position="104"/>
        <end position="118"/>
    </location>
</feature>
<proteinExistence type="inferred from homology"/>
<dbReference type="OrthoDB" id="10257085at2759"/>
<keyword evidence="6 8" id="KW-0326">Glycosidase</keyword>
<evidence type="ECO:0000256" key="1">
    <source>
        <dbReference type="ARBA" id="ARBA00000966"/>
    </source>
</evidence>
<feature type="domain" description="Glycoside hydrolase family 9" evidence="11">
    <location>
        <begin position="126"/>
        <end position="564"/>
    </location>
</feature>